<dbReference type="InterPro" id="IPR008595">
    <property type="entry name" value="DegS"/>
</dbReference>
<keyword evidence="4 7" id="KW-0418">Kinase</keyword>
<dbReference type="Proteomes" id="UP001596022">
    <property type="component" value="Unassembled WGS sequence"/>
</dbReference>
<dbReference type="RefSeq" id="WP_376845586.1">
    <property type="nucleotide sequence ID" value="NZ_JBHSFW010000002.1"/>
</dbReference>
<dbReference type="PANTHER" id="PTHR24421:SF55">
    <property type="entry name" value="SENSOR HISTIDINE KINASE YDFH"/>
    <property type="match status" value="1"/>
</dbReference>
<keyword evidence="11" id="KW-1185">Reference proteome</keyword>
<gene>
    <name evidence="10" type="ORF">ACFO4N_07285</name>
</gene>
<name>A0ABV9GMV9_9BACL</name>
<reference evidence="11" key="1">
    <citation type="journal article" date="2019" name="Int. J. Syst. Evol. Microbiol.">
        <title>The Global Catalogue of Microorganisms (GCM) 10K type strain sequencing project: providing services to taxonomists for standard genome sequencing and annotation.</title>
        <authorList>
            <consortium name="The Broad Institute Genomics Platform"/>
            <consortium name="The Broad Institute Genome Sequencing Center for Infectious Disease"/>
            <person name="Wu L."/>
            <person name="Ma J."/>
        </authorList>
    </citation>
    <scope>NUCLEOTIDE SEQUENCE [LARGE SCALE GENOMIC DNA]</scope>
    <source>
        <strain evidence="11">CGMCC 1.16306</strain>
    </source>
</reference>
<evidence type="ECO:0000256" key="2">
    <source>
        <dbReference type="ARBA" id="ARBA00022679"/>
    </source>
</evidence>
<dbReference type="Gene3D" id="3.30.565.10">
    <property type="entry name" value="Histidine kinase-like ATPase, C-terminal domain"/>
    <property type="match status" value="1"/>
</dbReference>
<dbReference type="Gene3D" id="1.20.5.1930">
    <property type="match status" value="1"/>
</dbReference>
<evidence type="ECO:0000256" key="3">
    <source>
        <dbReference type="ARBA" id="ARBA00022741"/>
    </source>
</evidence>
<dbReference type="PROSITE" id="PS50109">
    <property type="entry name" value="HIS_KIN"/>
    <property type="match status" value="1"/>
</dbReference>
<keyword evidence="3 7" id="KW-0547">Nucleotide-binding</keyword>
<keyword evidence="5 7" id="KW-0067">ATP-binding</keyword>
<keyword evidence="7" id="KW-0378">Hydrolase</keyword>
<protein>
    <recommendedName>
        <fullName evidence="7">Signal transduction histidine-protein kinase/phosphatase DegS</fullName>
        <ecNumber evidence="7">2.7.13.3</ecNumber>
        <ecNumber evidence="7">3.1.3.-</ecNumber>
    </recommendedName>
</protein>
<comment type="subcellular location">
    <subcellularLocation>
        <location evidence="7">Cytoplasm</location>
    </subcellularLocation>
</comment>
<keyword evidence="7" id="KW-0904">Protein phosphatase</keyword>
<organism evidence="10 11">
    <name type="scientific">Camelliibacillus cellulosilyticus</name>
    <dbReference type="NCBI Taxonomy" id="2174486"/>
    <lineage>
        <taxon>Bacteria</taxon>
        <taxon>Bacillati</taxon>
        <taxon>Bacillota</taxon>
        <taxon>Bacilli</taxon>
        <taxon>Bacillales</taxon>
        <taxon>Sporolactobacillaceae</taxon>
        <taxon>Camelliibacillus</taxon>
    </lineage>
</organism>
<dbReference type="EMBL" id="JBHSFW010000002">
    <property type="protein sequence ID" value="MFC4618537.1"/>
    <property type="molecule type" value="Genomic_DNA"/>
</dbReference>
<dbReference type="EC" id="2.7.13.3" evidence="7"/>
<evidence type="ECO:0000256" key="1">
    <source>
        <dbReference type="ARBA" id="ARBA00000085"/>
    </source>
</evidence>
<dbReference type="Pfam" id="PF05384">
    <property type="entry name" value="DegS"/>
    <property type="match status" value="1"/>
</dbReference>
<evidence type="ECO:0000259" key="9">
    <source>
        <dbReference type="PROSITE" id="PS50109"/>
    </source>
</evidence>
<dbReference type="CDD" id="cd16917">
    <property type="entry name" value="HATPase_UhpB-NarQ-NarX-like"/>
    <property type="match status" value="1"/>
</dbReference>
<dbReference type="PIRSF" id="PIRSF003169">
    <property type="entry name" value="STHK_DegS"/>
    <property type="match status" value="1"/>
</dbReference>
<evidence type="ECO:0000256" key="8">
    <source>
        <dbReference type="SAM" id="Coils"/>
    </source>
</evidence>
<dbReference type="SUPFAM" id="SSF55874">
    <property type="entry name" value="ATPase domain of HSP90 chaperone/DNA topoisomerase II/histidine kinase"/>
    <property type="match status" value="1"/>
</dbReference>
<evidence type="ECO:0000313" key="11">
    <source>
        <dbReference type="Proteomes" id="UP001596022"/>
    </source>
</evidence>
<keyword evidence="2 7" id="KW-0808">Transferase</keyword>
<keyword evidence="7" id="KW-0963">Cytoplasm</keyword>
<dbReference type="GO" id="GO:0016301">
    <property type="term" value="F:kinase activity"/>
    <property type="evidence" value="ECO:0007669"/>
    <property type="project" value="UniProtKB-KW"/>
</dbReference>
<evidence type="ECO:0000256" key="5">
    <source>
        <dbReference type="ARBA" id="ARBA00022840"/>
    </source>
</evidence>
<comment type="function">
    <text evidence="7">Member of the two-component regulatory system DegS/DegU, which plays an important role in the transition growth phase.</text>
</comment>
<comment type="caution">
    <text evidence="10">The sequence shown here is derived from an EMBL/GenBank/DDBJ whole genome shotgun (WGS) entry which is preliminary data.</text>
</comment>
<feature type="domain" description="Histidine kinase" evidence="9">
    <location>
        <begin position="187"/>
        <end position="384"/>
    </location>
</feature>
<dbReference type="InterPro" id="IPR003594">
    <property type="entry name" value="HATPase_dom"/>
</dbReference>
<comment type="catalytic activity">
    <reaction evidence="1 7">
        <text>ATP + protein L-histidine = ADP + protein N-phospho-L-histidine.</text>
        <dbReference type="EC" id="2.7.13.3"/>
    </reaction>
</comment>
<dbReference type="SMART" id="SM00387">
    <property type="entry name" value="HATPase_c"/>
    <property type="match status" value="1"/>
</dbReference>
<evidence type="ECO:0000256" key="4">
    <source>
        <dbReference type="ARBA" id="ARBA00022777"/>
    </source>
</evidence>
<dbReference type="InterPro" id="IPR016381">
    <property type="entry name" value="Sig_transdc_His_kinase_DegS"/>
</dbReference>
<keyword evidence="8" id="KW-0175">Coiled coil</keyword>
<feature type="coiled-coil region" evidence="8">
    <location>
        <begin position="65"/>
        <end position="142"/>
    </location>
</feature>
<sequence length="402" mass="46611">MPSNLDRAKLDVKKLDAILETMIETVNKSKDQIFEIGEQSRMEYEELMKELTVVKVKVTEVIHMYDNLELQAKMSRSRLAEVSQNFQKYSEEEIRLAYEKANEVQVKMSVIRHEEKQLRERRDDIERRLKILQETVEKAEKLVGQTSVVLNYLNGDLKMMGELIEDAKQKQAFGLKIIEAQEEERRRLSREIHDGPAQLLAHVLLGSEIVERVHREQGPEASAKEIAKFRDMVRSALFEVRRIIYDLRPMSLDDLGLVPTLEKYLQRVEEQYPDIHLIFRTIGNQDRLAEKMEAALFRLVQESVQNACKHAKPTTVSITVEFHKDNVILMIKDDGIGFDTNQKKENAFGLIGMQERVDVLEGTFNLRSEEKKGTTILIQIPILKEGIYIDKRSAEDDKNCLN</sequence>
<evidence type="ECO:0000256" key="7">
    <source>
        <dbReference type="PIRNR" id="PIRNR003169"/>
    </source>
</evidence>
<dbReference type="InterPro" id="IPR050482">
    <property type="entry name" value="Sensor_HK_TwoCompSys"/>
</dbReference>
<evidence type="ECO:0000313" key="10">
    <source>
        <dbReference type="EMBL" id="MFC4618537.1"/>
    </source>
</evidence>
<dbReference type="Pfam" id="PF07730">
    <property type="entry name" value="HisKA_3"/>
    <property type="match status" value="1"/>
</dbReference>
<dbReference type="InterPro" id="IPR036890">
    <property type="entry name" value="HATPase_C_sf"/>
</dbReference>
<dbReference type="PANTHER" id="PTHR24421">
    <property type="entry name" value="NITRATE/NITRITE SENSOR PROTEIN NARX-RELATED"/>
    <property type="match status" value="1"/>
</dbReference>
<accession>A0ABV9GMV9</accession>
<dbReference type="InterPro" id="IPR011712">
    <property type="entry name" value="Sig_transdc_His_kin_sub3_dim/P"/>
</dbReference>
<evidence type="ECO:0000256" key="6">
    <source>
        <dbReference type="ARBA" id="ARBA00023012"/>
    </source>
</evidence>
<keyword evidence="6 7" id="KW-0902">Two-component regulatory system</keyword>
<dbReference type="Pfam" id="PF02518">
    <property type="entry name" value="HATPase_c"/>
    <property type="match status" value="1"/>
</dbReference>
<dbReference type="InterPro" id="IPR005467">
    <property type="entry name" value="His_kinase_dom"/>
</dbReference>
<proteinExistence type="predicted"/>
<dbReference type="EC" id="3.1.3.-" evidence="7"/>